<feature type="transmembrane region" description="Helical" evidence="10">
    <location>
        <begin position="372"/>
        <end position="391"/>
    </location>
</feature>
<evidence type="ECO:0000256" key="8">
    <source>
        <dbReference type="ARBA" id="ARBA00023136"/>
    </source>
</evidence>
<accession>A0A8T1X5P9</accession>
<evidence type="ECO:0000256" key="10">
    <source>
        <dbReference type="SAM" id="Phobius"/>
    </source>
</evidence>
<gene>
    <name evidence="11" type="primary">TMEM43</name>
    <name evidence="11" type="ORF">PHYBOEH_009375</name>
</gene>
<reference evidence="11" key="1">
    <citation type="submission" date="2021-02" db="EMBL/GenBank/DDBJ databases">
        <authorList>
            <person name="Palmer J.M."/>
        </authorList>
    </citation>
    <scope>NUCLEOTIDE SEQUENCE</scope>
    <source>
        <strain evidence="11">SCRP23</strain>
    </source>
</reference>
<sequence>MKEEVIGSLVLLVSVATTCVFESALVRSVQSFEEGRSVVVSLSSPNVLSQNEGKLVHFSGLITTTEEPRNAPVKSSNAEQQLRLSPFVLDPTFGIAAKGVRLHRHVQMLQWVETSHTSMSSTPEDEDRRFDDDRERIYMYDLRWQEEVIDSSGFDDISYWNPPEEAWIYKSLVVKAPSLVVGEFSLPDALVDQIHRKDPVVLDSGNRRVMANLLDQRHGEGWEAESALDNVTVEENFFYVRNEAREAVLGDLRVSFEVTPNYPVTVCAKQNSGRLIPYESASGDSLFLLEDGIMTAGEFFDKKTYAKVRQNWFYRLFAGVLGFMGFLVLRLLLLERFGPLLAGIQQHLLASSLSFALTFSVVGANWLLYRPLWVIAMWLGGWTPASILFALQRAKRQLKAQ</sequence>
<keyword evidence="7 10" id="KW-1133">Transmembrane helix</keyword>
<evidence type="ECO:0000256" key="3">
    <source>
        <dbReference type="ARBA" id="ARBA00004586"/>
    </source>
</evidence>
<evidence type="ECO:0000256" key="2">
    <source>
        <dbReference type="ARBA" id="ARBA00004259"/>
    </source>
</evidence>
<dbReference type="Pfam" id="PF07787">
    <property type="entry name" value="TMEM43"/>
    <property type="match status" value="1"/>
</dbReference>
<dbReference type="PANTHER" id="PTHR13416">
    <property type="match status" value="1"/>
</dbReference>
<feature type="transmembrane region" description="Helical" evidence="10">
    <location>
        <begin position="312"/>
        <end position="334"/>
    </location>
</feature>
<evidence type="ECO:0000256" key="1">
    <source>
        <dbReference type="ARBA" id="ARBA00004127"/>
    </source>
</evidence>
<dbReference type="Proteomes" id="UP000693981">
    <property type="component" value="Unassembled WGS sequence"/>
</dbReference>
<name>A0A8T1X5P9_9STRA</name>
<keyword evidence="9" id="KW-0539">Nucleus</keyword>
<feature type="transmembrane region" description="Helical" evidence="10">
    <location>
        <begin position="346"/>
        <end position="366"/>
    </location>
</feature>
<evidence type="ECO:0000256" key="7">
    <source>
        <dbReference type="ARBA" id="ARBA00022989"/>
    </source>
</evidence>
<evidence type="ECO:0000256" key="6">
    <source>
        <dbReference type="ARBA" id="ARBA00022824"/>
    </source>
</evidence>
<dbReference type="GO" id="GO:0005637">
    <property type="term" value="C:nuclear inner membrane"/>
    <property type="evidence" value="ECO:0007669"/>
    <property type="project" value="TreeGrafter"/>
</dbReference>
<organism evidence="11 12">
    <name type="scientific">Phytophthora boehmeriae</name>
    <dbReference type="NCBI Taxonomy" id="109152"/>
    <lineage>
        <taxon>Eukaryota</taxon>
        <taxon>Sar</taxon>
        <taxon>Stramenopiles</taxon>
        <taxon>Oomycota</taxon>
        <taxon>Peronosporomycetes</taxon>
        <taxon>Peronosporales</taxon>
        <taxon>Peronosporaceae</taxon>
        <taxon>Phytophthora</taxon>
    </lineage>
</organism>
<dbReference type="EMBL" id="JAGDFL010000059">
    <property type="protein sequence ID" value="KAG7399209.1"/>
    <property type="molecule type" value="Genomic_DNA"/>
</dbReference>
<comment type="caution">
    <text evidence="11">The sequence shown here is derived from an EMBL/GenBank/DDBJ whole genome shotgun (WGS) entry which is preliminary data.</text>
</comment>
<evidence type="ECO:0008006" key="13">
    <source>
        <dbReference type="Google" id="ProtNLM"/>
    </source>
</evidence>
<dbReference type="PANTHER" id="PTHR13416:SF2">
    <property type="entry name" value="TRANSMEMBRANE PROTEIN 43"/>
    <property type="match status" value="1"/>
</dbReference>
<protein>
    <recommendedName>
        <fullName evidence="13">Transmembrane protein 43</fullName>
    </recommendedName>
</protein>
<dbReference type="GO" id="GO:0005789">
    <property type="term" value="C:endoplasmic reticulum membrane"/>
    <property type="evidence" value="ECO:0007669"/>
    <property type="project" value="UniProtKB-SubCell"/>
</dbReference>
<evidence type="ECO:0000313" key="12">
    <source>
        <dbReference type="Proteomes" id="UP000693981"/>
    </source>
</evidence>
<evidence type="ECO:0000256" key="5">
    <source>
        <dbReference type="ARBA" id="ARBA00022692"/>
    </source>
</evidence>
<evidence type="ECO:0000256" key="4">
    <source>
        <dbReference type="ARBA" id="ARBA00006627"/>
    </source>
</evidence>
<comment type="subcellular location">
    <subcellularLocation>
        <location evidence="1">Endomembrane system</location>
        <topology evidence="1">Multi-pass membrane protein</topology>
    </subcellularLocation>
    <subcellularLocation>
        <location evidence="3">Endoplasmic reticulum membrane</location>
    </subcellularLocation>
    <subcellularLocation>
        <location evidence="2">Nucleus envelope</location>
    </subcellularLocation>
</comment>
<keyword evidence="5 10" id="KW-0812">Transmembrane</keyword>
<evidence type="ECO:0000256" key="9">
    <source>
        <dbReference type="ARBA" id="ARBA00023242"/>
    </source>
</evidence>
<evidence type="ECO:0000313" key="11">
    <source>
        <dbReference type="EMBL" id="KAG7399209.1"/>
    </source>
</evidence>
<keyword evidence="6" id="KW-0256">Endoplasmic reticulum</keyword>
<keyword evidence="8 10" id="KW-0472">Membrane</keyword>
<dbReference type="GO" id="GO:0071763">
    <property type="term" value="P:nuclear membrane organization"/>
    <property type="evidence" value="ECO:0007669"/>
    <property type="project" value="TreeGrafter"/>
</dbReference>
<dbReference type="InterPro" id="IPR012430">
    <property type="entry name" value="TMEM43_fam"/>
</dbReference>
<dbReference type="AlphaFoldDB" id="A0A8T1X5P9"/>
<proteinExistence type="inferred from homology"/>
<comment type="similarity">
    <text evidence="4">Belongs to the TMEM43 family.</text>
</comment>
<dbReference type="GO" id="GO:0006629">
    <property type="term" value="P:lipid metabolic process"/>
    <property type="evidence" value="ECO:0007669"/>
    <property type="project" value="TreeGrafter"/>
</dbReference>
<dbReference type="OrthoDB" id="410725at2759"/>
<keyword evidence="12" id="KW-1185">Reference proteome</keyword>